<evidence type="ECO:0000313" key="1">
    <source>
        <dbReference type="EMBL" id="TQL62436.1"/>
    </source>
</evidence>
<keyword evidence="2" id="KW-1185">Reference proteome</keyword>
<sequence length="38" mass="4516">MRWDRQHTLVEPMPPLARLHPALRGNVSTEIFLHNLLR</sequence>
<reference evidence="1 2" key="1">
    <citation type="submission" date="2019-06" db="EMBL/GenBank/DDBJ databases">
        <title>Sequencing the genomes of 1000 actinobacteria strains.</title>
        <authorList>
            <person name="Klenk H.-P."/>
        </authorList>
    </citation>
    <scope>NUCLEOTIDE SEQUENCE [LARGE SCALE GENOMIC DNA]</scope>
    <source>
        <strain evidence="1 2">DSM 8251</strain>
    </source>
</reference>
<evidence type="ECO:0000313" key="2">
    <source>
        <dbReference type="Proteomes" id="UP000316196"/>
    </source>
</evidence>
<protein>
    <submittedName>
        <fullName evidence="1">Uncharacterized protein</fullName>
    </submittedName>
</protein>
<dbReference type="EMBL" id="VFOR01000001">
    <property type="protein sequence ID" value="TQL62436.1"/>
    <property type="molecule type" value="Genomic_DNA"/>
</dbReference>
<accession>A0A542ZQ88</accession>
<name>A0A542ZQ88_9ACTN</name>
<dbReference type="Proteomes" id="UP000316196">
    <property type="component" value="Unassembled WGS sequence"/>
</dbReference>
<comment type="caution">
    <text evidence="1">The sequence shown here is derived from an EMBL/GenBank/DDBJ whole genome shotgun (WGS) entry which is preliminary data.</text>
</comment>
<proteinExistence type="predicted"/>
<organism evidence="1 2">
    <name type="scientific">Propioniferax innocua</name>
    <dbReference type="NCBI Taxonomy" id="1753"/>
    <lineage>
        <taxon>Bacteria</taxon>
        <taxon>Bacillati</taxon>
        <taxon>Actinomycetota</taxon>
        <taxon>Actinomycetes</taxon>
        <taxon>Propionibacteriales</taxon>
        <taxon>Propionibacteriaceae</taxon>
        <taxon>Propioniferax</taxon>
    </lineage>
</organism>
<dbReference type="AlphaFoldDB" id="A0A542ZQ88"/>
<gene>
    <name evidence="1" type="ORF">FB460_0211</name>
</gene>